<protein>
    <recommendedName>
        <fullName evidence="3">Retrovirus-related Pol polyprotein from transposon TNT 1-94-like beta-barrel domain-containing protein</fullName>
    </recommendedName>
</protein>
<evidence type="ECO:0000256" key="1">
    <source>
        <dbReference type="SAM" id="MobiDB-lite"/>
    </source>
</evidence>
<sequence length="313" mass="34635">MSTRINNFDRRNAGRGVMTGGRGPRTCDWNTGRGRGVYRRTKEEKEKLVCKHCTMTGHEISECFKLHGYPDWFKKLREDRNALANSVTGDFGGCEPQKDTHQLDIATLIKQEISKALAGRVQQGQNSSEQSMNFTQYTDFAGTILPLLNHHALTTLESLDKDSWILDTGASKHMCASPSLMQNLVPISSPVSDCLPDGTTKVVTHSGQVAISSGLLLHDVLLVPSFKYNLLSIAQLTQQSHLKCSFFPSHCLIQDLRTEEVKAMGKAVGLQPLRTLLLLYLILLIHSIEVLGSLILPHGFLILSLIQPPPLLP</sequence>
<keyword evidence="2" id="KW-0472">Membrane</keyword>
<gene>
    <name evidence="4" type="ORF">DH2020_041164</name>
</gene>
<feature type="region of interest" description="Disordered" evidence="1">
    <location>
        <begin position="1"/>
        <end position="26"/>
    </location>
</feature>
<organism evidence="4 5">
    <name type="scientific">Rehmannia glutinosa</name>
    <name type="common">Chinese foxglove</name>
    <dbReference type="NCBI Taxonomy" id="99300"/>
    <lineage>
        <taxon>Eukaryota</taxon>
        <taxon>Viridiplantae</taxon>
        <taxon>Streptophyta</taxon>
        <taxon>Embryophyta</taxon>
        <taxon>Tracheophyta</taxon>
        <taxon>Spermatophyta</taxon>
        <taxon>Magnoliopsida</taxon>
        <taxon>eudicotyledons</taxon>
        <taxon>Gunneridae</taxon>
        <taxon>Pentapetalae</taxon>
        <taxon>asterids</taxon>
        <taxon>lamiids</taxon>
        <taxon>Lamiales</taxon>
        <taxon>Orobanchaceae</taxon>
        <taxon>Rehmannieae</taxon>
        <taxon>Rehmannia</taxon>
    </lineage>
</organism>
<dbReference type="PANTHER" id="PTHR34222">
    <property type="entry name" value="GAG_PRE-INTEGRS DOMAIN-CONTAINING PROTEIN"/>
    <property type="match status" value="1"/>
</dbReference>
<feature type="transmembrane region" description="Helical" evidence="2">
    <location>
        <begin position="276"/>
        <end position="306"/>
    </location>
</feature>
<proteinExistence type="predicted"/>
<feature type="domain" description="Retrovirus-related Pol polyprotein from transposon TNT 1-94-like beta-barrel" evidence="3">
    <location>
        <begin position="164"/>
        <end position="239"/>
    </location>
</feature>
<keyword evidence="2" id="KW-0812">Transmembrane</keyword>
<keyword evidence="2" id="KW-1133">Transmembrane helix</keyword>
<comment type="caution">
    <text evidence="4">The sequence shown here is derived from an EMBL/GenBank/DDBJ whole genome shotgun (WGS) entry which is preliminary data.</text>
</comment>
<evidence type="ECO:0000259" key="3">
    <source>
        <dbReference type="Pfam" id="PF22936"/>
    </source>
</evidence>
<dbReference type="InterPro" id="IPR054722">
    <property type="entry name" value="PolX-like_BBD"/>
</dbReference>
<evidence type="ECO:0000256" key="2">
    <source>
        <dbReference type="SAM" id="Phobius"/>
    </source>
</evidence>
<accession>A0ABR0UT34</accession>
<dbReference type="Proteomes" id="UP001318860">
    <property type="component" value="Unassembled WGS sequence"/>
</dbReference>
<keyword evidence="5" id="KW-1185">Reference proteome</keyword>
<name>A0ABR0UT34_REHGL</name>
<evidence type="ECO:0000313" key="5">
    <source>
        <dbReference type="Proteomes" id="UP001318860"/>
    </source>
</evidence>
<dbReference type="EMBL" id="JABTTQ020002271">
    <property type="protein sequence ID" value="KAK6125100.1"/>
    <property type="molecule type" value="Genomic_DNA"/>
</dbReference>
<dbReference type="PANTHER" id="PTHR34222:SF99">
    <property type="entry name" value="PROTEIN, PUTATIVE-RELATED"/>
    <property type="match status" value="1"/>
</dbReference>
<reference evidence="4 5" key="1">
    <citation type="journal article" date="2021" name="Comput. Struct. Biotechnol. J.">
        <title>De novo genome assembly of the potent medicinal plant Rehmannia glutinosa using nanopore technology.</title>
        <authorList>
            <person name="Ma L."/>
            <person name="Dong C."/>
            <person name="Song C."/>
            <person name="Wang X."/>
            <person name="Zheng X."/>
            <person name="Niu Y."/>
            <person name="Chen S."/>
            <person name="Feng W."/>
        </authorList>
    </citation>
    <scope>NUCLEOTIDE SEQUENCE [LARGE SCALE GENOMIC DNA]</scope>
    <source>
        <strain evidence="4">DH-2019</strain>
    </source>
</reference>
<dbReference type="Pfam" id="PF22936">
    <property type="entry name" value="Pol_BBD"/>
    <property type="match status" value="1"/>
</dbReference>
<evidence type="ECO:0000313" key="4">
    <source>
        <dbReference type="EMBL" id="KAK6125100.1"/>
    </source>
</evidence>